<dbReference type="Gene3D" id="3.30.460.30">
    <property type="entry name" value="Glutamyl-tRNA reductase, N-terminal domain"/>
    <property type="match status" value="1"/>
</dbReference>
<dbReference type="Pfam" id="PF05201">
    <property type="entry name" value="GlutR_N"/>
    <property type="match status" value="1"/>
</dbReference>
<feature type="binding site" evidence="8">
    <location>
        <begin position="190"/>
        <end position="195"/>
    </location>
    <ligand>
        <name>NADP(+)</name>
        <dbReference type="ChEBI" id="CHEBI:58349"/>
    </ligand>
</feature>
<dbReference type="SUPFAM" id="SSF69742">
    <property type="entry name" value="Glutamyl tRNA-reductase catalytic, N-terminal domain"/>
    <property type="match status" value="1"/>
</dbReference>
<evidence type="ECO:0000259" key="11">
    <source>
        <dbReference type="Pfam" id="PF01488"/>
    </source>
</evidence>
<dbReference type="InterPro" id="IPR018214">
    <property type="entry name" value="GluRdtase_CS"/>
</dbReference>
<protein>
    <recommendedName>
        <fullName evidence="3 8">Glutamyl-tRNA reductase</fullName>
        <shortName evidence="8">GluTR</shortName>
        <ecNumber evidence="3 8">1.2.1.70</ecNumber>
    </recommendedName>
</protein>
<dbReference type="PANTHER" id="PTHR43013:SF1">
    <property type="entry name" value="GLUTAMYL-TRNA REDUCTASE"/>
    <property type="match status" value="1"/>
</dbReference>
<feature type="domain" description="Quinate/shikimate 5-dehydrogenase/glutamyl-tRNA reductase" evidence="11">
    <location>
        <begin position="173"/>
        <end position="307"/>
    </location>
</feature>
<accession>A0ABY3FAA6</accession>
<dbReference type="GO" id="GO:0008883">
    <property type="term" value="F:glutamyl-tRNA reductase activity"/>
    <property type="evidence" value="ECO:0007669"/>
    <property type="project" value="UniProtKB-EC"/>
</dbReference>
<keyword evidence="5 8" id="KW-0560">Oxidoreductase</keyword>
<feature type="binding site" evidence="8">
    <location>
        <begin position="115"/>
        <end position="117"/>
    </location>
    <ligand>
        <name>substrate</name>
    </ligand>
</feature>
<evidence type="ECO:0000256" key="7">
    <source>
        <dbReference type="ARBA" id="ARBA00047464"/>
    </source>
</evidence>
<dbReference type="SUPFAM" id="SSF69075">
    <property type="entry name" value="Glutamyl tRNA-reductase dimerization domain"/>
    <property type="match status" value="1"/>
</dbReference>
<evidence type="ECO:0000256" key="4">
    <source>
        <dbReference type="ARBA" id="ARBA00022857"/>
    </source>
</evidence>
<keyword evidence="4 8" id="KW-0521">NADP</keyword>
<organism evidence="13 14">
    <name type="scientific">Pseudoalteromonas neustonica</name>
    <dbReference type="NCBI Taxonomy" id="1840331"/>
    <lineage>
        <taxon>Bacteria</taxon>
        <taxon>Pseudomonadati</taxon>
        <taxon>Pseudomonadota</taxon>
        <taxon>Gammaproteobacteria</taxon>
        <taxon>Alteromonadales</taxon>
        <taxon>Pseudoalteromonadaceae</taxon>
        <taxon>Pseudoalteromonas</taxon>
    </lineage>
</organism>
<comment type="similarity">
    <text evidence="2 8 9">Belongs to the glutamyl-tRNA reductase family.</text>
</comment>
<dbReference type="NCBIfam" id="TIGR01035">
    <property type="entry name" value="hemA"/>
    <property type="match status" value="1"/>
</dbReference>
<dbReference type="Proteomes" id="UP000317938">
    <property type="component" value="Unassembled WGS sequence"/>
</dbReference>
<dbReference type="InterPro" id="IPR036343">
    <property type="entry name" value="GluRdtase_N_sf"/>
</dbReference>
<evidence type="ECO:0000256" key="3">
    <source>
        <dbReference type="ARBA" id="ARBA00012970"/>
    </source>
</evidence>
<feature type="domain" description="Tetrapyrrole biosynthesis glutamyl-tRNA reductase dimerisation" evidence="10">
    <location>
        <begin position="321"/>
        <end position="412"/>
    </location>
</feature>
<keyword evidence="6 8" id="KW-0627">Porphyrin biosynthesis</keyword>
<comment type="caution">
    <text evidence="13">The sequence shown here is derived from an EMBL/GenBank/DDBJ whole genome shotgun (WGS) entry which is preliminary data.</text>
</comment>
<evidence type="ECO:0000256" key="1">
    <source>
        <dbReference type="ARBA" id="ARBA00005059"/>
    </source>
</evidence>
<dbReference type="InterPro" id="IPR000343">
    <property type="entry name" value="4pyrrol_synth_GluRdtase"/>
</dbReference>
<comment type="function">
    <text evidence="8">Catalyzes the NADPH-dependent reduction of glutamyl-tRNA(Glu) to glutamate 1-semialdehyde (GSA).</text>
</comment>
<comment type="domain">
    <text evidence="8">Possesses an unusual extended V-shaped dimeric structure with each monomer consisting of three distinct domains arranged along a curved 'spinal' alpha-helix. The N-terminal catalytic domain specifically recognizes the glutamate moiety of the substrate. The second domain is the NADPH-binding domain, and the third C-terminal domain is responsible for dimerization.</text>
</comment>
<evidence type="ECO:0000259" key="10">
    <source>
        <dbReference type="Pfam" id="PF00745"/>
    </source>
</evidence>
<dbReference type="EMBL" id="VNFF01000017">
    <property type="protein sequence ID" value="TVU81454.1"/>
    <property type="molecule type" value="Genomic_DNA"/>
</dbReference>
<dbReference type="Gene3D" id="3.40.50.720">
    <property type="entry name" value="NAD(P)-binding Rossmann-like Domain"/>
    <property type="match status" value="1"/>
</dbReference>
<proteinExistence type="inferred from homology"/>
<evidence type="ECO:0000256" key="6">
    <source>
        <dbReference type="ARBA" id="ARBA00023244"/>
    </source>
</evidence>
<dbReference type="InterPro" id="IPR036453">
    <property type="entry name" value="GluRdtase_dimer_dom_sf"/>
</dbReference>
<evidence type="ECO:0000313" key="14">
    <source>
        <dbReference type="Proteomes" id="UP000317938"/>
    </source>
</evidence>
<comment type="pathway">
    <text evidence="1 8 9">Porphyrin-containing compound metabolism; protoporphyrin-IX biosynthesis; 5-aminolevulinate from L-glutamyl-tRNA(Glu): step 1/2.</text>
</comment>
<reference evidence="13 14" key="1">
    <citation type="submission" date="2019-07" db="EMBL/GenBank/DDBJ databases">
        <title>Diversity of Bacteria from Kongsfjorden, Arctic.</title>
        <authorList>
            <person name="Yu Y."/>
        </authorList>
    </citation>
    <scope>NUCLEOTIDE SEQUENCE [LARGE SCALE GENOMIC DNA]</scope>
    <source>
        <strain evidence="13 14">SM1927</strain>
    </source>
</reference>
<name>A0ABY3FAA6_9GAMM</name>
<dbReference type="CDD" id="cd05213">
    <property type="entry name" value="NAD_bind_Glutamyl_tRNA_reduct"/>
    <property type="match status" value="1"/>
</dbReference>
<dbReference type="SUPFAM" id="SSF51735">
    <property type="entry name" value="NAD(P)-binding Rossmann-fold domains"/>
    <property type="match status" value="1"/>
</dbReference>
<evidence type="ECO:0000259" key="12">
    <source>
        <dbReference type="Pfam" id="PF05201"/>
    </source>
</evidence>
<feature type="binding site" evidence="8">
    <location>
        <begin position="52"/>
        <end position="55"/>
    </location>
    <ligand>
        <name>substrate</name>
    </ligand>
</feature>
<dbReference type="PANTHER" id="PTHR43013">
    <property type="entry name" value="GLUTAMYL-TRNA REDUCTASE"/>
    <property type="match status" value="1"/>
</dbReference>
<dbReference type="InterPro" id="IPR036291">
    <property type="entry name" value="NAD(P)-bd_dom_sf"/>
</dbReference>
<evidence type="ECO:0000256" key="2">
    <source>
        <dbReference type="ARBA" id="ARBA00005916"/>
    </source>
</evidence>
<dbReference type="PIRSF" id="PIRSF000445">
    <property type="entry name" value="4pyrrol_synth_GluRdtase"/>
    <property type="match status" value="1"/>
</dbReference>
<evidence type="ECO:0000256" key="9">
    <source>
        <dbReference type="RuleBase" id="RU000584"/>
    </source>
</evidence>
<feature type="active site" description="Nucleophile" evidence="8">
    <location>
        <position position="53"/>
    </location>
</feature>
<dbReference type="Pfam" id="PF00745">
    <property type="entry name" value="GlutR_dimer"/>
    <property type="match status" value="1"/>
</dbReference>
<feature type="domain" description="Glutamyl-tRNA reductase N-terminal" evidence="12">
    <location>
        <begin position="9"/>
        <end position="157"/>
    </location>
</feature>
<feature type="binding site" evidence="8">
    <location>
        <position position="110"/>
    </location>
    <ligand>
        <name>substrate</name>
    </ligand>
</feature>
<sequence length="421" mass="46719">MAHMTIVALGINHKTASVELREKVAFSPEQLSEALQQLSDHDQFNEAVIVSTCNRTEIYCSLAQQNSQILLQWLASFHGLDEYELSSNVYCHQDNDAINHLMRVSCGLDSLVLGEPQILGQIKQAYNSAKNHNSVSVVFDRLFQKTFSVAKQVRTETDIGASAVSVAYAAVNLAKHIYGKLDKTKVLLIGAGETIELVAKHLYQNEPQQITVANRTIERARLLAEDVNADVIALAQLPERLHQADIVISSTASTLPIIGKGVVEQALKQRRNKPMLFIDIAVPRDIESQVGELDAAYLYSVDDLQAIVSENIASREQAADEAQVIITQRCAEFVMWMRSLDSVDLIRSYRQDVHDIKSELVDKAISQLNTGKDAEKIILELANKLTNRLMHAPTRAIQDAAKKGEVAQLSQLKKMLGIDQE</sequence>
<dbReference type="PROSITE" id="PS00747">
    <property type="entry name" value="GLUTR"/>
    <property type="match status" value="1"/>
</dbReference>
<evidence type="ECO:0000256" key="5">
    <source>
        <dbReference type="ARBA" id="ARBA00023002"/>
    </source>
</evidence>
<comment type="catalytic activity">
    <reaction evidence="7 8 9">
        <text>(S)-4-amino-5-oxopentanoate + tRNA(Glu) + NADP(+) = L-glutamyl-tRNA(Glu) + NADPH + H(+)</text>
        <dbReference type="Rhea" id="RHEA:12344"/>
        <dbReference type="Rhea" id="RHEA-COMP:9663"/>
        <dbReference type="Rhea" id="RHEA-COMP:9680"/>
        <dbReference type="ChEBI" id="CHEBI:15378"/>
        <dbReference type="ChEBI" id="CHEBI:57501"/>
        <dbReference type="ChEBI" id="CHEBI:57783"/>
        <dbReference type="ChEBI" id="CHEBI:58349"/>
        <dbReference type="ChEBI" id="CHEBI:78442"/>
        <dbReference type="ChEBI" id="CHEBI:78520"/>
        <dbReference type="EC" id="1.2.1.70"/>
    </reaction>
</comment>
<dbReference type="InterPro" id="IPR015896">
    <property type="entry name" value="4pyrrol_synth_GluRdtase_dimer"/>
</dbReference>
<gene>
    <name evidence="8 13" type="primary">hemA</name>
    <name evidence="13" type="ORF">FQP85_16430</name>
</gene>
<comment type="miscellaneous">
    <text evidence="8">During catalysis, the active site Cys acts as a nucleophile attacking the alpha-carbonyl group of tRNA-bound glutamate with the formation of a thioester intermediate between enzyme and glutamate, and the concomitant release of tRNA(Glu). The thioester intermediate is finally reduced by direct hydride transfer from NADPH, to form the product GSA.</text>
</comment>
<keyword evidence="14" id="KW-1185">Reference proteome</keyword>
<dbReference type="InterPro" id="IPR006151">
    <property type="entry name" value="Shikm_DH/Glu-tRNA_Rdtase"/>
</dbReference>
<feature type="binding site" evidence="8">
    <location>
        <position position="121"/>
    </location>
    <ligand>
        <name>substrate</name>
    </ligand>
</feature>
<dbReference type="HAMAP" id="MF_00087">
    <property type="entry name" value="Glu_tRNA_reductase"/>
    <property type="match status" value="1"/>
</dbReference>
<dbReference type="EC" id="1.2.1.70" evidence="3 8"/>
<feature type="site" description="Important for activity" evidence="8">
    <location>
        <position position="100"/>
    </location>
</feature>
<dbReference type="InterPro" id="IPR015895">
    <property type="entry name" value="4pyrrol_synth_GluRdtase_N"/>
</dbReference>
<evidence type="ECO:0000313" key="13">
    <source>
        <dbReference type="EMBL" id="TVU81454.1"/>
    </source>
</evidence>
<evidence type="ECO:0000256" key="8">
    <source>
        <dbReference type="HAMAP-Rule" id="MF_00087"/>
    </source>
</evidence>
<dbReference type="Pfam" id="PF01488">
    <property type="entry name" value="Shikimate_DH"/>
    <property type="match status" value="1"/>
</dbReference>
<comment type="subunit">
    <text evidence="8">Homodimer.</text>
</comment>